<dbReference type="EMBL" id="CACRYJ010000064">
    <property type="protein sequence ID" value="VZO39856.1"/>
    <property type="molecule type" value="Genomic_DNA"/>
</dbReference>
<dbReference type="RefSeq" id="WP_156743150.1">
    <property type="nucleotide sequence ID" value="NZ_CACRYJ010000064.1"/>
</dbReference>
<feature type="transmembrane region" description="Helical" evidence="1">
    <location>
        <begin position="14"/>
        <end position="32"/>
    </location>
</feature>
<feature type="transmembrane region" description="Helical" evidence="1">
    <location>
        <begin position="108"/>
        <end position="127"/>
    </location>
</feature>
<keyword evidence="1" id="KW-1133">Transmembrane helix</keyword>
<keyword evidence="3" id="KW-1185">Reference proteome</keyword>
<feature type="transmembrane region" description="Helical" evidence="1">
    <location>
        <begin position="70"/>
        <end position="93"/>
    </location>
</feature>
<dbReference type="Proteomes" id="UP000419743">
    <property type="component" value="Unassembled WGS sequence"/>
</dbReference>
<organism evidence="2 3">
    <name type="scientific">Occultella aeris</name>
    <dbReference type="NCBI Taxonomy" id="2761496"/>
    <lineage>
        <taxon>Bacteria</taxon>
        <taxon>Bacillati</taxon>
        <taxon>Actinomycetota</taxon>
        <taxon>Actinomycetes</taxon>
        <taxon>Micrococcales</taxon>
        <taxon>Ruaniaceae</taxon>
        <taxon>Occultella</taxon>
    </lineage>
</organism>
<comment type="caution">
    <text evidence="2">The sequence shown here is derived from an EMBL/GenBank/DDBJ whole genome shotgun (WGS) entry which is preliminary data.</text>
</comment>
<keyword evidence="1" id="KW-0812">Transmembrane</keyword>
<name>A0A7M4DQW2_9MICO</name>
<evidence type="ECO:0000313" key="2">
    <source>
        <dbReference type="EMBL" id="VZO39856.1"/>
    </source>
</evidence>
<protein>
    <recommendedName>
        <fullName evidence="4">DUF2752 domain-containing protein</fullName>
    </recommendedName>
</protein>
<proteinExistence type="predicted"/>
<evidence type="ECO:0000256" key="1">
    <source>
        <dbReference type="SAM" id="Phobius"/>
    </source>
</evidence>
<reference evidence="2 3" key="1">
    <citation type="submission" date="2019-11" db="EMBL/GenBank/DDBJ databases">
        <authorList>
            <person name="Criscuolo A."/>
        </authorList>
    </citation>
    <scope>NUCLEOTIDE SEQUENCE [LARGE SCALE GENOMIC DNA]</scope>
    <source>
        <strain evidence="2">CIP111667</strain>
    </source>
</reference>
<evidence type="ECO:0000313" key="3">
    <source>
        <dbReference type="Proteomes" id="UP000419743"/>
    </source>
</evidence>
<sequence>MSVEAAAPPRDRRTPVFVGVAVAAGTALLALVDPHEGGYGFCPMLRLTGWFCPFCGGLRTTHSLATGDLAGAWTANPMLTIALPIVALGWVWWLVRVWRSEPVLRPPAWVWMALGVGLLAFTVLRNLPALAPYLSPV</sequence>
<dbReference type="AlphaFoldDB" id="A0A7M4DQW2"/>
<accession>A0A7M4DQW2</accession>
<gene>
    <name evidence="2" type="ORF">HALOF300_04553</name>
</gene>
<evidence type="ECO:0008006" key="4">
    <source>
        <dbReference type="Google" id="ProtNLM"/>
    </source>
</evidence>
<dbReference type="Pfam" id="PF10825">
    <property type="entry name" value="DUF2752"/>
    <property type="match status" value="1"/>
</dbReference>
<keyword evidence="1" id="KW-0472">Membrane</keyword>
<dbReference type="InterPro" id="IPR021215">
    <property type="entry name" value="DUF2752"/>
</dbReference>